<dbReference type="Gene3D" id="3.40.140.10">
    <property type="entry name" value="Cytidine Deaminase, domain 2"/>
    <property type="match status" value="1"/>
</dbReference>
<dbReference type="Proteomes" id="UP000029380">
    <property type="component" value="Unassembled WGS sequence"/>
</dbReference>
<dbReference type="PANTHER" id="PTHR30471:SF3">
    <property type="entry name" value="UPF0758 PROTEIN YEES-RELATED"/>
    <property type="match status" value="1"/>
</dbReference>
<dbReference type="NCBIfam" id="TIGR00608">
    <property type="entry name" value="radc"/>
    <property type="match status" value="1"/>
</dbReference>
<name>A0A091C632_9ENTE</name>
<dbReference type="AlphaFoldDB" id="A0A091C632"/>
<evidence type="ECO:0000256" key="4">
    <source>
        <dbReference type="ARBA" id="ARBA00022801"/>
    </source>
</evidence>
<accession>A0A091C632</accession>
<keyword evidence="3" id="KW-0479">Metal-binding</keyword>
<sequence length="225" mass="25736">MEKNKTPLSSFPRERLLEYGVQALSNQELLAILLRTGSKKYNVIELSGLVLTTFSNLYELKNATLYELQQISGVGQIKAIELKAMMELGYRIHRSDQPKFGKVITSFDLAQQLIDEMKDFSQEHLLCFYLNTKNEVIYRKTLFVGSVNQSVAHPREIFREAVRCSAARIICSHNHPSGDPTPSENDCAFTRRLKECGEMMGIEILDHLVIGNKKYVSLREEGFWN</sequence>
<comment type="similarity">
    <text evidence="1 7">Belongs to the UPF0758 family.</text>
</comment>
<dbReference type="GO" id="GO:0006508">
    <property type="term" value="P:proteolysis"/>
    <property type="evidence" value="ECO:0007669"/>
    <property type="project" value="UniProtKB-KW"/>
</dbReference>
<dbReference type="OrthoDB" id="9804482at2"/>
<keyword evidence="6" id="KW-0482">Metalloprotease</keyword>
<dbReference type="PROSITE" id="PS50249">
    <property type="entry name" value="MPN"/>
    <property type="match status" value="1"/>
</dbReference>
<feature type="domain" description="MPN" evidence="8">
    <location>
        <begin position="102"/>
        <end position="224"/>
    </location>
</feature>
<dbReference type="GO" id="GO:0046872">
    <property type="term" value="F:metal ion binding"/>
    <property type="evidence" value="ECO:0007669"/>
    <property type="project" value="UniProtKB-KW"/>
</dbReference>
<comment type="caution">
    <text evidence="9">The sequence shown here is derived from an EMBL/GenBank/DDBJ whole genome shotgun (WGS) entry which is preliminary data.</text>
</comment>
<keyword evidence="4" id="KW-0378">Hydrolase</keyword>
<gene>
    <name evidence="9" type="ORF">TMUPMC115_1008</name>
</gene>
<reference evidence="9 10" key="1">
    <citation type="submission" date="2014-08" db="EMBL/GenBank/DDBJ databases">
        <title>Genome sequence of Tetragenococcus muriaticus.</title>
        <authorList>
            <person name="Chuea-nongthon C."/>
            <person name="Rodtong S."/>
            <person name="Yongsawatdigul J."/>
            <person name="Steele J.L."/>
            <person name="Liu X.-y."/>
            <person name="Speers J."/>
            <person name="Glasner J.D."/>
            <person name="Neeno-Eckwall E.C."/>
        </authorList>
    </citation>
    <scope>NUCLEOTIDE SEQUENCE [LARGE SCALE GENOMIC DNA]</scope>
    <source>
        <strain evidence="9 10">PMC-11-5</strain>
    </source>
</reference>
<evidence type="ECO:0000313" key="9">
    <source>
        <dbReference type="EMBL" id="KFN92349.1"/>
    </source>
</evidence>
<dbReference type="EMBL" id="JPVU01000100">
    <property type="protein sequence ID" value="KFN92349.1"/>
    <property type="molecule type" value="Genomic_DNA"/>
</dbReference>
<dbReference type="CDD" id="cd08071">
    <property type="entry name" value="MPN_DUF2466"/>
    <property type="match status" value="1"/>
</dbReference>
<dbReference type="NCBIfam" id="NF000642">
    <property type="entry name" value="PRK00024.1"/>
    <property type="match status" value="1"/>
</dbReference>
<dbReference type="InterPro" id="IPR046778">
    <property type="entry name" value="UPF0758_N"/>
</dbReference>
<dbReference type="Pfam" id="PF04002">
    <property type="entry name" value="RadC"/>
    <property type="match status" value="1"/>
</dbReference>
<dbReference type="PANTHER" id="PTHR30471">
    <property type="entry name" value="DNA REPAIR PROTEIN RADC"/>
    <property type="match status" value="1"/>
</dbReference>
<organism evidence="9 10">
    <name type="scientific">Tetragenococcus muriaticus PMC-11-5</name>
    <dbReference type="NCBI Taxonomy" id="1302649"/>
    <lineage>
        <taxon>Bacteria</taxon>
        <taxon>Bacillati</taxon>
        <taxon>Bacillota</taxon>
        <taxon>Bacilli</taxon>
        <taxon>Lactobacillales</taxon>
        <taxon>Enterococcaceae</taxon>
        <taxon>Tetragenococcus</taxon>
    </lineage>
</organism>
<dbReference type="InterPro" id="IPR001405">
    <property type="entry name" value="UPF0758"/>
</dbReference>
<evidence type="ECO:0000256" key="2">
    <source>
        <dbReference type="ARBA" id="ARBA00022670"/>
    </source>
</evidence>
<dbReference type="Pfam" id="PF20582">
    <property type="entry name" value="UPF0758_N"/>
    <property type="match status" value="1"/>
</dbReference>
<dbReference type="InterPro" id="IPR025657">
    <property type="entry name" value="RadC_JAB"/>
</dbReference>
<evidence type="ECO:0000256" key="7">
    <source>
        <dbReference type="RuleBase" id="RU003797"/>
    </source>
</evidence>
<evidence type="ECO:0000256" key="5">
    <source>
        <dbReference type="ARBA" id="ARBA00022833"/>
    </source>
</evidence>
<evidence type="ECO:0000313" key="10">
    <source>
        <dbReference type="Proteomes" id="UP000029380"/>
    </source>
</evidence>
<evidence type="ECO:0000256" key="3">
    <source>
        <dbReference type="ARBA" id="ARBA00022723"/>
    </source>
</evidence>
<evidence type="ECO:0000256" key="6">
    <source>
        <dbReference type="ARBA" id="ARBA00023049"/>
    </source>
</evidence>
<proteinExistence type="inferred from homology"/>
<dbReference type="RefSeq" id="WP_038025906.1">
    <property type="nucleotide sequence ID" value="NZ_JPVU01000100.1"/>
</dbReference>
<dbReference type="PROSITE" id="PS01302">
    <property type="entry name" value="UPF0758"/>
    <property type="match status" value="1"/>
</dbReference>
<evidence type="ECO:0000256" key="1">
    <source>
        <dbReference type="ARBA" id="ARBA00010243"/>
    </source>
</evidence>
<keyword evidence="2" id="KW-0645">Protease</keyword>
<dbReference type="InterPro" id="IPR037518">
    <property type="entry name" value="MPN"/>
</dbReference>
<dbReference type="InterPro" id="IPR020891">
    <property type="entry name" value="UPF0758_CS"/>
</dbReference>
<keyword evidence="5" id="KW-0862">Zinc</keyword>
<dbReference type="InterPro" id="IPR010994">
    <property type="entry name" value="RuvA_2-like"/>
</dbReference>
<protein>
    <submittedName>
        <fullName evidence="9">DNA repair protein</fullName>
    </submittedName>
</protein>
<dbReference type="PATRIC" id="fig|1302649.3.peg.1010"/>
<dbReference type="SUPFAM" id="SSF47781">
    <property type="entry name" value="RuvA domain 2-like"/>
    <property type="match status" value="1"/>
</dbReference>
<dbReference type="GO" id="GO:0008237">
    <property type="term" value="F:metallopeptidase activity"/>
    <property type="evidence" value="ECO:0007669"/>
    <property type="project" value="UniProtKB-KW"/>
</dbReference>
<evidence type="ECO:0000259" key="8">
    <source>
        <dbReference type="PROSITE" id="PS50249"/>
    </source>
</evidence>